<feature type="domain" description="N-acetyltransferase" evidence="1">
    <location>
        <begin position="10"/>
        <end position="151"/>
    </location>
</feature>
<reference evidence="2 3" key="1">
    <citation type="submission" date="2015-03" db="EMBL/GenBank/DDBJ databases">
        <title>Genome sequence of Tenacibaculum sp. S2-2, isolated from intestinal microbiota of sea cucumber, Apostichopus japonicas.</title>
        <authorList>
            <person name="Shao Z."/>
            <person name="Wang L."/>
            <person name="Li X."/>
        </authorList>
    </citation>
    <scope>NUCLEOTIDE SEQUENCE [LARGE SCALE GENOMIC DNA]</scope>
    <source>
        <strain evidence="2 3">S2-2</strain>
    </source>
</reference>
<dbReference type="AlphaFoldDB" id="A0A1Y2PGW6"/>
<dbReference type="InterPro" id="IPR000182">
    <property type="entry name" value="GNAT_dom"/>
</dbReference>
<protein>
    <submittedName>
        <fullName evidence="2">GNAT family acetyltransferase</fullName>
    </submittedName>
</protein>
<dbReference type="FunCoup" id="A0A1Y2PGW6">
    <property type="interactions" value="4"/>
</dbReference>
<gene>
    <name evidence="2" type="ORF">WH52_01895</name>
</gene>
<dbReference type="Proteomes" id="UP000194221">
    <property type="component" value="Unassembled WGS sequence"/>
</dbReference>
<accession>A0A1Y2PGW6</accession>
<dbReference type="InterPro" id="IPR016181">
    <property type="entry name" value="Acyl_CoA_acyltransferase"/>
</dbReference>
<dbReference type="GO" id="GO:0016747">
    <property type="term" value="F:acyltransferase activity, transferring groups other than amino-acyl groups"/>
    <property type="evidence" value="ECO:0007669"/>
    <property type="project" value="InterPro"/>
</dbReference>
<dbReference type="InParanoid" id="A0A1Y2PGW6"/>
<dbReference type="OrthoDB" id="9788916at2"/>
<keyword evidence="3" id="KW-1185">Reference proteome</keyword>
<dbReference type="RefSeq" id="WP_086029222.1">
    <property type="nucleotide sequence ID" value="NZ_LAPZ01000001.1"/>
</dbReference>
<evidence type="ECO:0000313" key="2">
    <source>
        <dbReference type="EMBL" id="OSY89410.1"/>
    </source>
</evidence>
<name>A0A1Y2PGW6_9FLAO</name>
<dbReference type="EMBL" id="LAPZ01000001">
    <property type="protein sequence ID" value="OSY89410.1"/>
    <property type="molecule type" value="Genomic_DNA"/>
</dbReference>
<evidence type="ECO:0000259" key="1">
    <source>
        <dbReference type="Pfam" id="PF13302"/>
    </source>
</evidence>
<organism evidence="2 3">
    <name type="scientific">Tenacibaculum holothuriorum</name>
    <dbReference type="NCBI Taxonomy" id="1635173"/>
    <lineage>
        <taxon>Bacteria</taxon>
        <taxon>Pseudomonadati</taxon>
        <taxon>Bacteroidota</taxon>
        <taxon>Flavobacteriia</taxon>
        <taxon>Flavobacteriales</taxon>
        <taxon>Flavobacteriaceae</taxon>
        <taxon>Tenacibaculum</taxon>
    </lineage>
</organism>
<dbReference type="PANTHER" id="PTHR43792:SF1">
    <property type="entry name" value="N-ACETYLTRANSFERASE DOMAIN-CONTAINING PROTEIN"/>
    <property type="match status" value="1"/>
</dbReference>
<dbReference type="Gene3D" id="3.40.630.30">
    <property type="match status" value="1"/>
</dbReference>
<dbReference type="InterPro" id="IPR051531">
    <property type="entry name" value="N-acetyltransferase"/>
</dbReference>
<dbReference type="STRING" id="1635173.WH52_01895"/>
<dbReference type="Pfam" id="PF13302">
    <property type="entry name" value="Acetyltransf_3"/>
    <property type="match status" value="1"/>
</dbReference>
<sequence>MKNYIFTSERLGFRNWKNSDIDFLFELNSNKEVMKYFPSTQTKEQCEAFMNRMQNLYYKTKFCYFLVEELTTQKSIGFIGLSEQTYKADFNPSIDIGWRLHPDFWNKGYATEGAKASLLYGFQQLKLKEIVSVAPIINAPSISVMNKIGMEKVNEFNHPLLAEFPNLEKCVLYRKSNTM</sequence>
<proteinExistence type="predicted"/>
<evidence type="ECO:0000313" key="3">
    <source>
        <dbReference type="Proteomes" id="UP000194221"/>
    </source>
</evidence>
<dbReference type="PANTHER" id="PTHR43792">
    <property type="entry name" value="GNAT FAMILY, PUTATIVE (AFU_ORTHOLOGUE AFUA_3G00765)-RELATED-RELATED"/>
    <property type="match status" value="1"/>
</dbReference>
<comment type="caution">
    <text evidence="2">The sequence shown here is derived from an EMBL/GenBank/DDBJ whole genome shotgun (WGS) entry which is preliminary data.</text>
</comment>
<keyword evidence="2" id="KW-0808">Transferase</keyword>
<dbReference type="SUPFAM" id="SSF55729">
    <property type="entry name" value="Acyl-CoA N-acyltransferases (Nat)"/>
    <property type="match status" value="1"/>
</dbReference>